<sequence length="115" mass="13713">MWMLRDVSAQCIRARKALATFSTFRFIISVHRAYMAQFVTVRKALIAYKILRTCSRRLSRRENIDHISYMDAADVFQRISTFRTFIRIFTTVNYADVFVQYGTLRKAFTTFRTFK</sequence>
<reference evidence="1 2" key="1">
    <citation type="submission" date="2021-06" db="EMBL/GenBank/DDBJ databases">
        <title>Caerostris extrusa draft genome.</title>
        <authorList>
            <person name="Kono N."/>
            <person name="Arakawa K."/>
        </authorList>
    </citation>
    <scope>NUCLEOTIDE SEQUENCE [LARGE SCALE GENOMIC DNA]</scope>
</reference>
<dbReference type="Proteomes" id="UP001054945">
    <property type="component" value="Unassembled WGS sequence"/>
</dbReference>
<organism evidence="1 2">
    <name type="scientific">Caerostris extrusa</name>
    <name type="common">Bark spider</name>
    <name type="synonym">Caerostris bankana</name>
    <dbReference type="NCBI Taxonomy" id="172846"/>
    <lineage>
        <taxon>Eukaryota</taxon>
        <taxon>Metazoa</taxon>
        <taxon>Ecdysozoa</taxon>
        <taxon>Arthropoda</taxon>
        <taxon>Chelicerata</taxon>
        <taxon>Arachnida</taxon>
        <taxon>Araneae</taxon>
        <taxon>Araneomorphae</taxon>
        <taxon>Entelegynae</taxon>
        <taxon>Araneoidea</taxon>
        <taxon>Araneidae</taxon>
        <taxon>Caerostris</taxon>
    </lineage>
</organism>
<accession>A0AAV4RK83</accession>
<name>A0AAV4RK83_CAEEX</name>
<evidence type="ECO:0000313" key="2">
    <source>
        <dbReference type="Proteomes" id="UP001054945"/>
    </source>
</evidence>
<comment type="caution">
    <text evidence="1">The sequence shown here is derived from an EMBL/GenBank/DDBJ whole genome shotgun (WGS) entry which is preliminary data.</text>
</comment>
<protein>
    <submittedName>
        <fullName evidence="1">Uncharacterized protein</fullName>
    </submittedName>
</protein>
<keyword evidence="2" id="KW-1185">Reference proteome</keyword>
<evidence type="ECO:0000313" key="1">
    <source>
        <dbReference type="EMBL" id="GIY20897.1"/>
    </source>
</evidence>
<dbReference type="AlphaFoldDB" id="A0AAV4RK83"/>
<dbReference type="EMBL" id="BPLR01007947">
    <property type="protein sequence ID" value="GIY20897.1"/>
    <property type="molecule type" value="Genomic_DNA"/>
</dbReference>
<gene>
    <name evidence="1" type="ORF">CEXT_773921</name>
</gene>
<proteinExistence type="predicted"/>